<evidence type="ECO:0000256" key="8">
    <source>
        <dbReference type="ARBA" id="ARBA00066363"/>
    </source>
</evidence>
<evidence type="ECO:0000256" key="7">
    <source>
        <dbReference type="ARBA" id="ARBA00059365"/>
    </source>
</evidence>
<dbReference type="PRINTS" id="PR00959">
    <property type="entry name" value="MEVGALKINASE"/>
</dbReference>
<evidence type="ECO:0000256" key="4">
    <source>
        <dbReference type="ARBA" id="ARBA00022840"/>
    </source>
</evidence>
<evidence type="ECO:0000259" key="11">
    <source>
        <dbReference type="Pfam" id="PF07959"/>
    </source>
</evidence>
<dbReference type="PANTHER" id="PTHR32463:SF0">
    <property type="entry name" value="L-FUCOSE KINASE"/>
    <property type="match status" value="1"/>
</dbReference>
<dbReference type="EnsemblMetazoa" id="XM_038212797.1">
    <property type="protein sequence ID" value="XP_038068725.1"/>
    <property type="gene ID" value="LOC119738071"/>
</dbReference>
<comment type="function">
    <text evidence="7">Takes part in the salvage pathway for reutilization of fucose from the degradation of oligosaccharides.</text>
</comment>
<comment type="similarity">
    <text evidence="5">Belongs to the GHMP kinase family.</text>
</comment>
<dbReference type="InterPro" id="IPR011004">
    <property type="entry name" value="Trimer_LpxA-like_sf"/>
</dbReference>
<dbReference type="InterPro" id="IPR052203">
    <property type="entry name" value="GHMP_Kinase-Related"/>
</dbReference>
<proteinExistence type="inferred from homology"/>
<dbReference type="RefSeq" id="XP_038068725.1">
    <property type="nucleotide sequence ID" value="XM_038212797.1"/>
</dbReference>
<dbReference type="RefSeq" id="XP_038068726.1">
    <property type="nucleotide sequence ID" value="XM_038212798.1"/>
</dbReference>
<keyword evidence="4" id="KW-0067">ATP-binding</keyword>
<dbReference type="GO" id="GO:0050201">
    <property type="term" value="F:fucokinase activity"/>
    <property type="evidence" value="ECO:0007669"/>
    <property type="project" value="UniProtKB-EC"/>
</dbReference>
<evidence type="ECO:0000256" key="6">
    <source>
        <dbReference type="ARBA" id="ARBA00052616"/>
    </source>
</evidence>
<feature type="domain" description="GHMP kinase N-terminal" evidence="10">
    <location>
        <begin position="844"/>
        <end position="915"/>
    </location>
</feature>
<dbReference type="GeneID" id="119738071"/>
<dbReference type="EnsemblMetazoa" id="XM_038212798.1">
    <property type="protein sequence ID" value="XP_038068726.1"/>
    <property type="gene ID" value="LOC119738071"/>
</dbReference>
<evidence type="ECO:0000256" key="1">
    <source>
        <dbReference type="ARBA" id="ARBA00022679"/>
    </source>
</evidence>
<dbReference type="CTD" id="197258"/>
<dbReference type="Proteomes" id="UP000887568">
    <property type="component" value="Unplaced"/>
</dbReference>
<dbReference type="AlphaFoldDB" id="A0A914AZP1"/>
<dbReference type="Pfam" id="PF07959">
    <property type="entry name" value="Fucose_pyrophosphorylase"/>
    <property type="match status" value="1"/>
</dbReference>
<dbReference type="InterPro" id="IPR012887">
    <property type="entry name" value="GDP_fucose_pyrophosphorylase"/>
</dbReference>
<evidence type="ECO:0000256" key="2">
    <source>
        <dbReference type="ARBA" id="ARBA00022741"/>
    </source>
</evidence>
<dbReference type="FunFam" id="3.30.230.120:FF:000001">
    <property type="entry name" value="L-fucose kinase"/>
    <property type="match status" value="1"/>
</dbReference>
<dbReference type="OrthoDB" id="271303at2759"/>
<evidence type="ECO:0000256" key="5">
    <source>
        <dbReference type="ARBA" id="ARBA00038121"/>
    </source>
</evidence>
<dbReference type="GO" id="GO:0042352">
    <property type="term" value="P:GDP-L-fucose salvage"/>
    <property type="evidence" value="ECO:0007669"/>
    <property type="project" value="UniProtKB-ARBA"/>
</dbReference>
<dbReference type="EC" id="2.7.1.52" evidence="8"/>
<keyword evidence="3" id="KW-0418">Kinase</keyword>
<dbReference type="InterPro" id="IPR036554">
    <property type="entry name" value="GHMP_kinase_C_sf"/>
</dbReference>
<evidence type="ECO:0000256" key="3">
    <source>
        <dbReference type="ARBA" id="ARBA00022777"/>
    </source>
</evidence>
<keyword evidence="2" id="KW-0547">Nucleotide-binding</keyword>
<dbReference type="Pfam" id="PF00288">
    <property type="entry name" value="GHMP_kinases_N"/>
    <property type="match status" value="1"/>
</dbReference>
<keyword evidence="1" id="KW-0808">Transferase</keyword>
<dbReference type="InterPro" id="IPR006204">
    <property type="entry name" value="GHMP_kinase_N_dom"/>
</dbReference>
<keyword evidence="13" id="KW-1185">Reference proteome</keyword>
<dbReference type="GO" id="GO:0005524">
    <property type="term" value="F:ATP binding"/>
    <property type="evidence" value="ECO:0007669"/>
    <property type="project" value="UniProtKB-KW"/>
</dbReference>
<accession>A0A914AZP1</accession>
<feature type="domain" description="GDP-fucose pyrophosphorylase" evidence="11">
    <location>
        <begin position="83"/>
        <end position="523"/>
    </location>
</feature>
<evidence type="ECO:0000313" key="12">
    <source>
        <dbReference type="EnsemblMetazoa" id="XP_038068726.1"/>
    </source>
</evidence>
<comment type="catalytic activity">
    <reaction evidence="6">
        <text>L-fucose + ATP = beta-L-fucose 1-phosphate + ADP + H(+)</text>
        <dbReference type="Rhea" id="RHEA:13241"/>
        <dbReference type="ChEBI" id="CHEBI:2181"/>
        <dbReference type="ChEBI" id="CHEBI:15378"/>
        <dbReference type="ChEBI" id="CHEBI:30616"/>
        <dbReference type="ChEBI" id="CHEBI:57268"/>
        <dbReference type="ChEBI" id="CHEBI:456216"/>
        <dbReference type="EC" id="2.7.1.52"/>
    </reaction>
</comment>
<dbReference type="InterPro" id="IPR020568">
    <property type="entry name" value="Ribosomal_Su5_D2-typ_SF"/>
</dbReference>
<dbReference type="SUPFAM" id="SSF54211">
    <property type="entry name" value="Ribosomal protein S5 domain 2-like"/>
    <property type="match status" value="1"/>
</dbReference>
<sequence>MMGKQRTKWTAIIVTCTDEASVQPLQYELEVRQKKGYIDKDVLLLTVEDPQVRVGSGGATLNALLVVSEHLSQRHGYTVVNSDVLLDSYILILHVGRSFLFDSCGRAFVSLPAKHESGTKAGYEGVVTNMDHLIHTVTYKLSAGCPPGVWVCSTDMFLTVPTTPKMDWTGFDGACVVSVPATQEYARNNGIYRINQEGYVLDIFFRGGPTAMKMCSLHDGTGDASDGMVSLVAGIVFLSSRAAEKFLFLHVLPGLDACTYMGLDSGVKPLELSLFFDVLLCLAKDVTKEEFVSGEKGIPYDKMRHKRACEQGIVRNARAQMWEKLRGIPMKAMLVPDGNHQYLTTSPREHLKRAISCPLYSDEDEHFNWANITHAFIQETCSVEESAVVTNAILEGDVTIGAQCAISHSHLQGEIQIPKESILVNIDCKASKALQQHSLSPGIFLQAFRLRLGGSQKLKCEVYTVMGRFDQLETAYVKGTSTFCNSPWIVFLTRTGIDREDLWPTNQTDYDRTLFNAKLFPVWNLQQDIGIAETLWLEGGEQDMDMLTRWRSSWRLSFEDILSCIDLSAELSRRRDLFYSGGQRRVRDVLLRGGNQVLMPFFKSATVEGYAQQLLENIDQGICDSNSPSIAARGLAFIANILGAMAGGKGGLRSGPAANAAWQSAFKLLEEGKLHEGVKALARERQQWLNRPDRLVRAARHYEGADQIFIRLAVMSAREYIFTSPGESPPMNKWVTATCPGRMDVAGGWSDTPPITYEHGGAVVDAAIRLDGKKPIGARARKITEPHLVLVLGSDQEHSVQIVCKELSDVADYNNPQSSGALLKAVVHCAEVISLPSSQSLQEQLMSKYGGGIELNTWSDLPQGSGLGTSSILAGAAIAVLWRVSGQAYDHSSLIHAVLLVEQMLTTGGGWQDQVGGLTPGINIGHSEAKLPLKVEITPIPVDEETRCKFDQHFLLVYTGKTRLARNLLQDVVRNWYARSPYIVENCDNLTKNAWECKKAFAEGDLEKVGVCMNAYWTQKKVMAPGCEPVMVQRMMTALRPHVHGQCLAGAGGGGFMYVLTKEPNAIGQVREILGSEEGVEDFTVHSVQLDQAGIEVEVED</sequence>
<organism evidence="12 13">
    <name type="scientific">Patiria miniata</name>
    <name type="common">Bat star</name>
    <name type="synonym">Asterina miniata</name>
    <dbReference type="NCBI Taxonomy" id="46514"/>
    <lineage>
        <taxon>Eukaryota</taxon>
        <taxon>Metazoa</taxon>
        <taxon>Echinodermata</taxon>
        <taxon>Eleutherozoa</taxon>
        <taxon>Asterozoa</taxon>
        <taxon>Asteroidea</taxon>
        <taxon>Valvatacea</taxon>
        <taxon>Valvatida</taxon>
        <taxon>Asterinidae</taxon>
        <taxon>Patiria</taxon>
    </lineage>
</organism>
<dbReference type="PANTHER" id="PTHR32463">
    <property type="entry name" value="L-FUCOSE KINASE"/>
    <property type="match status" value="1"/>
</dbReference>
<evidence type="ECO:0000259" key="10">
    <source>
        <dbReference type="Pfam" id="PF00288"/>
    </source>
</evidence>
<dbReference type="OMA" id="QRWREAW"/>
<protein>
    <recommendedName>
        <fullName evidence="9">L-fucose kinase</fullName>
        <ecNumber evidence="8">2.7.1.52</ecNumber>
    </recommendedName>
</protein>
<reference evidence="12" key="1">
    <citation type="submission" date="2022-11" db="UniProtKB">
        <authorList>
            <consortium name="EnsemblMetazoa"/>
        </authorList>
    </citation>
    <scope>IDENTIFICATION</scope>
</reference>
<evidence type="ECO:0000313" key="13">
    <source>
        <dbReference type="Proteomes" id="UP000887568"/>
    </source>
</evidence>
<dbReference type="Gene3D" id="3.30.230.120">
    <property type="match status" value="1"/>
</dbReference>
<dbReference type="SUPFAM" id="SSF51161">
    <property type="entry name" value="Trimeric LpxA-like enzymes"/>
    <property type="match status" value="1"/>
</dbReference>
<dbReference type="SUPFAM" id="SSF55060">
    <property type="entry name" value="GHMP Kinase, C-terminal domain"/>
    <property type="match status" value="1"/>
</dbReference>
<name>A0A914AZP1_PATMI</name>
<evidence type="ECO:0000256" key="9">
    <source>
        <dbReference type="ARBA" id="ARBA00071656"/>
    </source>
</evidence>